<evidence type="ECO:0000256" key="6">
    <source>
        <dbReference type="ARBA" id="ARBA00022989"/>
    </source>
</evidence>
<proteinExistence type="inferred from homology"/>
<reference evidence="9 10" key="1">
    <citation type="submission" date="2013-11" db="EMBL/GenBank/DDBJ databases">
        <title>Complete genome sequence of Rhizobium gallicum bv. gallicum R602.</title>
        <authorList>
            <person name="Bustos P."/>
            <person name="Santamaria R.I."/>
            <person name="Lozano L."/>
            <person name="Acosta J.L."/>
            <person name="Ormeno-Orrillo E."/>
            <person name="Rogel M.A."/>
            <person name="Romero D."/>
            <person name="Cevallos M.A."/>
            <person name="Martinez-Romero E."/>
            <person name="Gonzalez V."/>
        </authorList>
    </citation>
    <scope>NUCLEOTIDE SEQUENCE [LARGE SCALE GENOMIC DNA]</scope>
    <source>
        <strain evidence="9 10">R602</strain>
        <plasmid evidence="9 10">pRgalR602c</plasmid>
    </source>
</reference>
<organism evidence="9 10">
    <name type="scientific">Rhizobium gallicum bv. gallicum R602sp</name>
    <dbReference type="NCBI Taxonomy" id="1041138"/>
    <lineage>
        <taxon>Bacteria</taxon>
        <taxon>Pseudomonadati</taxon>
        <taxon>Pseudomonadota</taxon>
        <taxon>Alphaproteobacteria</taxon>
        <taxon>Hyphomicrobiales</taxon>
        <taxon>Rhizobiaceae</taxon>
        <taxon>Rhizobium/Agrobacterium group</taxon>
        <taxon>Rhizobium</taxon>
    </lineage>
</organism>
<protein>
    <submittedName>
        <fullName evidence="9">Zinc/iron permease protein</fullName>
    </submittedName>
</protein>
<dbReference type="RefSeq" id="WP_040114738.1">
    <property type="nucleotide sequence ID" value="NZ_CP006880.1"/>
</dbReference>
<feature type="transmembrane region" description="Helical" evidence="8">
    <location>
        <begin position="34"/>
        <end position="53"/>
    </location>
</feature>
<feature type="transmembrane region" description="Helical" evidence="8">
    <location>
        <begin position="208"/>
        <end position="225"/>
    </location>
</feature>
<evidence type="ECO:0000256" key="1">
    <source>
        <dbReference type="ARBA" id="ARBA00004651"/>
    </source>
</evidence>
<keyword evidence="9" id="KW-0614">Plasmid</keyword>
<keyword evidence="10" id="KW-1185">Reference proteome</keyword>
<dbReference type="HOGENOM" id="CLU_015114_1_3_5"/>
<gene>
    <name evidence="9" type="ORF">RGR602_PC00316</name>
</gene>
<evidence type="ECO:0000313" key="10">
    <source>
        <dbReference type="Proteomes" id="UP000031368"/>
    </source>
</evidence>
<accession>A0A0B4X8M9</accession>
<keyword evidence="3" id="KW-1003">Cell membrane</keyword>
<evidence type="ECO:0000256" key="8">
    <source>
        <dbReference type="SAM" id="Phobius"/>
    </source>
</evidence>
<keyword evidence="5" id="KW-0862">Zinc</keyword>
<evidence type="ECO:0000256" key="4">
    <source>
        <dbReference type="ARBA" id="ARBA00022692"/>
    </source>
</evidence>
<evidence type="ECO:0000313" key="9">
    <source>
        <dbReference type="EMBL" id="AJD44359.1"/>
    </source>
</evidence>
<feature type="transmembrane region" description="Helical" evidence="8">
    <location>
        <begin position="65"/>
        <end position="86"/>
    </location>
</feature>
<keyword evidence="7 8" id="KW-0472">Membrane</keyword>
<keyword evidence="4 8" id="KW-0812">Transmembrane</keyword>
<comment type="subcellular location">
    <subcellularLocation>
        <location evidence="1">Cell membrane</location>
        <topology evidence="1">Multi-pass membrane protein</topology>
    </subcellularLocation>
</comment>
<evidence type="ECO:0000256" key="5">
    <source>
        <dbReference type="ARBA" id="ARBA00022833"/>
    </source>
</evidence>
<dbReference type="PANTHER" id="PTHR11040:SF211">
    <property type="entry name" value="ZINC TRANSPORTER ZIP11"/>
    <property type="match status" value="1"/>
</dbReference>
<dbReference type="KEGG" id="rga:RGR602_PC00316"/>
<feature type="transmembrane region" description="Helical" evidence="8">
    <location>
        <begin position="133"/>
        <end position="157"/>
    </location>
</feature>
<dbReference type="AlphaFoldDB" id="A0A0B4X8M9"/>
<feature type="transmembrane region" description="Helical" evidence="8">
    <location>
        <begin position="177"/>
        <end position="201"/>
    </location>
</feature>
<dbReference type="InterPro" id="IPR003689">
    <property type="entry name" value="ZIP"/>
</dbReference>
<dbReference type="Proteomes" id="UP000031368">
    <property type="component" value="Plasmid pRgalR602c"/>
</dbReference>
<name>A0A0B4X8M9_9HYPH</name>
<dbReference type="Pfam" id="PF02535">
    <property type="entry name" value="Zip"/>
    <property type="match status" value="1"/>
</dbReference>
<evidence type="ECO:0000256" key="3">
    <source>
        <dbReference type="ARBA" id="ARBA00022475"/>
    </source>
</evidence>
<dbReference type="GO" id="GO:0005385">
    <property type="term" value="F:zinc ion transmembrane transporter activity"/>
    <property type="evidence" value="ECO:0007669"/>
    <property type="project" value="TreeGrafter"/>
</dbReference>
<feature type="transmembrane region" description="Helical" evidence="8">
    <location>
        <begin position="6"/>
        <end position="27"/>
    </location>
</feature>
<keyword evidence="6 8" id="KW-1133">Transmembrane helix</keyword>
<dbReference type="GO" id="GO:0005886">
    <property type="term" value="C:plasma membrane"/>
    <property type="evidence" value="ECO:0007669"/>
    <property type="project" value="UniProtKB-SubCell"/>
</dbReference>
<evidence type="ECO:0000256" key="7">
    <source>
        <dbReference type="ARBA" id="ARBA00023136"/>
    </source>
</evidence>
<dbReference type="EMBL" id="CP006880">
    <property type="protein sequence ID" value="AJD44359.1"/>
    <property type="molecule type" value="Genomic_DNA"/>
</dbReference>
<feature type="transmembrane region" description="Helical" evidence="8">
    <location>
        <begin position="237"/>
        <end position="256"/>
    </location>
</feature>
<comment type="similarity">
    <text evidence="2">Belongs to the ZIP transporter (TC 2.A.5) family.</text>
</comment>
<geneLocation type="plasmid" evidence="9 10">
    <name>pRgalR602c</name>
</geneLocation>
<sequence>MDNDLLIMLGVASAAALASPLGGLVTICIRPSSLLLSIAVGFAAGVLLGTFAFEMMPKSLEWASVPLVAGGFLIGLTLVYILDLYVNRWRTAGPEADQKREVDRLHRRKRPRGSNVAVLASGTSAEELIEGMIIGIGVAFEPGVALIVGLAICIDNLSEGMSIGELVLDEEENDANWQILGWTSLIGLSVFVSTFTGWFLLRGLPEAVLGFLFAMGAGGMFYLTITDLVPEAESHQFQQSSAVASAFGFLLIMALAEMT</sequence>
<dbReference type="PANTHER" id="PTHR11040">
    <property type="entry name" value="ZINC/IRON TRANSPORTER"/>
    <property type="match status" value="1"/>
</dbReference>
<evidence type="ECO:0000256" key="2">
    <source>
        <dbReference type="ARBA" id="ARBA00006939"/>
    </source>
</evidence>